<reference evidence="1" key="1">
    <citation type="journal article" date="2020" name="mSystems">
        <title>Genome- and Community-Level Interaction Insights into Carbon Utilization and Element Cycling Functions of Hydrothermarchaeota in Hydrothermal Sediment.</title>
        <authorList>
            <person name="Zhou Z."/>
            <person name="Liu Y."/>
            <person name="Xu W."/>
            <person name="Pan J."/>
            <person name="Luo Z.H."/>
            <person name="Li M."/>
        </authorList>
    </citation>
    <scope>NUCLEOTIDE SEQUENCE [LARGE SCALE GENOMIC DNA]</scope>
    <source>
        <strain evidence="1">SpSt-961</strain>
    </source>
</reference>
<accession>A0A7V3VTD8</accession>
<comment type="caution">
    <text evidence="1">The sequence shown here is derived from an EMBL/GenBank/DDBJ whole genome shotgun (WGS) entry which is preliminary data.</text>
</comment>
<protein>
    <recommendedName>
        <fullName evidence="2">Outer membrane protein beta-barrel domain-containing protein</fullName>
    </recommendedName>
</protein>
<organism evidence="1">
    <name type="scientific">candidate division WOR-3 bacterium</name>
    <dbReference type="NCBI Taxonomy" id="2052148"/>
    <lineage>
        <taxon>Bacteria</taxon>
        <taxon>Bacteria division WOR-3</taxon>
    </lineage>
</organism>
<dbReference type="EMBL" id="DTOZ01000025">
    <property type="protein sequence ID" value="HGE77518.1"/>
    <property type="molecule type" value="Genomic_DNA"/>
</dbReference>
<proteinExistence type="predicted"/>
<evidence type="ECO:0000313" key="1">
    <source>
        <dbReference type="EMBL" id="HGE77518.1"/>
    </source>
</evidence>
<name>A0A7V3VTD8_UNCW3</name>
<dbReference type="AlphaFoldDB" id="A0A7V3VTD8"/>
<evidence type="ECO:0008006" key="2">
    <source>
        <dbReference type="Google" id="ProtNLM"/>
    </source>
</evidence>
<sequence>MKKATLLIFATMTIGICGRFGVGIAGFCQYENDYSIKNYNQFANTFYGIKCHISAEALPYMFLEPVGVLINNPLRNELAPGIGLRVNVAPRLGKFFLGPFFGFEGDILFYNPSIQFRDAVTTHRLEQYFEDSSPRGIGTGFGGLSIYLGKATSLDCHYQYLYIAKGIGIEMVCAGITFYLNW</sequence>
<gene>
    <name evidence="1" type="ORF">ENX68_00765</name>
</gene>